<accession>K1X3Z8</accession>
<evidence type="ECO:0000313" key="1">
    <source>
        <dbReference type="EMBL" id="EKD19946.1"/>
    </source>
</evidence>
<organism evidence="1 2">
    <name type="scientific">Marssonina brunnea f. sp. multigermtubi (strain MB_m1)</name>
    <name type="common">Marssonina leaf spot fungus</name>
    <dbReference type="NCBI Taxonomy" id="1072389"/>
    <lineage>
        <taxon>Eukaryota</taxon>
        <taxon>Fungi</taxon>
        <taxon>Dikarya</taxon>
        <taxon>Ascomycota</taxon>
        <taxon>Pezizomycotina</taxon>
        <taxon>Leotiomycetes</taxon>
        <taxon>Helotiales</taxon>
        <taxon>Drepanopezizaceae</taxon>
        <taxon>Drepanopeziza</taxon>
    </lineage>
</organism>
<dbReference type="OMA" id="PYTRCGR"/>
<name>K1X3Z8_MARBU</name>
<sequence>MSLISFTGLPGEIRNQIYQLLLLVPSPSTPRLLGDPPIYPQILAVCRQVHDEARPILYGCNTFLAHPNLLASMPRLRLYYDTISKASLISLIRRFHIRVRLDCDPNFSAKKATESFTGMEELTIEVFQAQFGGSDYEVLTLFEDIRGVKRARVYGSVRAFPEYVGWLQNSMMTPQWQPVERFVSERVDLPGERDLIYICGLLWDAA</sequence>
<proteinExistence type="predicted"/>
<dbReference type="PANTHER" id="PTHR42085">
    <property type="entry name" value="F-BOX DOMAIN-CONTAINING PROTEIN"/>
    <property type="match status" value="1"/>
</dbReference>
<gene>
    <name evidence="1" type="ORF">MBM_01898</name>
</gene>
<dbReference type="AlphaFoldDB" id="K1X3Z8"/>
<reference evidence="1 2" key="1">
    <citation type="journal article" date="2012" name="BMC Genomics">
        <title>Sequencing the genome of Marssonina brunnea reveals fungus-poplar co-evolution.</title>
        <authorList>
            <person name="Zhu S."/>
            <person name="Cao Y.-Z."/>
            <person name="Jiang C."/>
            <person name="Tan B.-Y."/>
            <person name="Wang Z."/>
            <person name="Feng S."/>
            <person name="Zhang L."/>
            <person name="Su X.-H."/>
            <person name="Brejova B."/>
            <person name="Vinar T."/>
            <person name="Xu M."/>
            <person name="Wang M.-X."/>
            <person name="Zhang S.-G."/>
            <person name="Huang M.-R."/>
            <person name="Wu R."/>
            <person name="Zhou Y."/>
        </authorList>
    </citation>
    <scope>NUCLEOTIDE SEQUENCE [LARGE SCALE GENOMIC DNA]</scope>
    <source>
        <strain evidence="1 2">MB_m1</strain>
    </source>
</reference>
<dbReference type="OrthoDB" id="2951834at2759"/>
<protein>
    <submittedName>
        <fullName evidence="1">Uncharacterized protein</fullName>
    </submittedName>
</protein>
<dbReference type="EMBL" id="JH921430">
    <property type="protein sequence ID" value="EKD19946.1"/>
    <property type="molecule type" value="Genomic_DNA"/>
</dbReference>
<dbReference type="InParanoid" id="K1X3Z8"/>
<dbReference type="Proteomes" id="UP000006753">
    <property type="component" value="Unassembled WGS sequence"/>
</dbReference>
<evidence type="ECO:0000313" key="2">
    <source>
        <dbReference type="Proteomes" id="UP000006753"/>
    </source>
</evidence>
<dbReference type="PANTHER" id="PTHR42085:SF4">
    <property type="entry name" value="F-BOX DOMAIN-CONTAINING PROTEIN"/>
    <property type="match status" value="1"/>
</dbReference>
<dbReference type="HOGENOM" id="CLU_075891_0_0_1"/>
<keyword evidence="2" id="KW-1185">Reference proteome</keyword>
<dbReference type="KEGG" id="mbe:MBM_01898"/>
<dbReference type="InterPro" id="IPR038883">
    <property type="entry name" value="AN11006-like"/>
</dbReference>
<dbReference type="eggNOG" id="ENOG502SQUF">
    <property type="taxonomic scope" value="Eukaryota"/>
</dbReference>